<evidence type="ECO:0000256" key="5">
    <source>
        <dbReference type="ARBA" id="ARBA00022694"/>
    </source>
</evidence>
<evidence type="ECO:0000256" key="8">
    <source>
        <dbReference type="ARBA" id="ARBA00023002"/>
    </source>
</evidence>
<dbReference type="PANTHER" id="PTHR42907:SF1">
    <property type="entry name" value="FMN-LINKED OXIDOREDUCTASES SUPERFAMILY PROTEIN"/>
    <property type="match status" value="1"/>
</dbReference>
<dbReference type="InterPro" id="IPR018517">
    <property type="entry name" value="tRNA_hU_synthase_CS"/>
</dbReference>
<dbReference type="Pfam" id="PF01207">
    <property type="entry name" value="Dus"/>
    <property type="match status" value="1"/>
</dbReference>
<feature type="region of interest" description="Disordered" evidence="9">
    <location>
        <begin position="1"/>
        <end position="25"/>
    </location>
</feature>
<dbReference type="PROSITE" id="PS01136">
    <property type="entry name" value="UPF0034"/>
    <property type="match status" value="1"/>
</dbReference>
<organism evidence="11 12">
    <name type="scientific">Candidatus Shapirobacteria bacterium GW2011_GWE1_38_92</name>
    <dbReference type="NCBI Taxonomy" id="1618489"/>
    <lineage>
        <taxon>Bacteria</taxon>
        <taxon>Candidatus Shapironibacteriota</taxon>
    </lineage>
</organism>
<dbReference type="GO" id="GO:0050660">
    <property type="term" value="F:flavin adenine dinucleotide binding"/>
    <property type="evidence" value="ECO:0007669"/>
    <property type="project" value="InterPro"/>
</dbReference>
<comment type="cofactor">
    <cofactor evidence="1">
        <name>FMN</name>
        <dbReference type="ChEBI" id="CHEBI:58210"/>
    </cofactor>
</comment>
<dbReference type="GO" id="GO:0000049">
    <property type="term" value="F:tRNA binding"/>
    <property type="evidence" value="ECO:0007669"/>
    <property type="project" value="UniProtKB-KW"/>
</dbReference>
<evidence type="ECO:0000313" key="11">
    <source>
        <dbReference type="EMBL" id="KKQ90915.1"/>
    </source>
</evidence>
<evidence type="ECO:0000256" key="6">
    <source>
        <dbReference type="ARBA" id="ARBA00022857"/>
    </source>
</evidence>
<dbReference type="Proteomes" id="UP000033841">
    <property type="component" value="Unassembled WGS sequence"/>
</dbReference>
<sequence length="232" mass="25747">MVPRLAQNSPNVPKKRQPDNLWTGLSPMDGITDEPFRLIQTEIAQPDVIFTEFVSAEGISRGGFKLYDQLLYKPQERPIIGQLFGKDPQSFYAGAIILAELGFDGIDINMGCPAKTVTANGSGAALIENPQLASEIIKSVANGINDWHTDKNALKKLKLKSKLDQVILRNQKYSQLKISSKIKPTLSVKTRLGINESIIDQWIPHLLKHPIDFLTIQGRLATNRSSCPSCQR</sequence>
<dbReference type="InterPro" id="IPR013785">
    <property type="entry name" value="Aldolase_TIM"/>
</dbReference>
<keyword evidence="6" id="KW-0521">NADP</keyword>
<evidence type="ECO:0000256" key="4">
    <source>
        <dbReference type="ARBA" id="ARBA00022643"/>
    </source>
</evidence>
<evidence type="ECO:0000256" key="9">
    <source>
        <dbReference type="SAM" id="MobiDB-lite"/>
    </source>
</evidence>
<evidence type="ECO:0000256" key="1">
    <source>
        <dbReference type="ARBA" id="ARBA00001917"/>
    </source>
</evidence>
<keyword evidence="3" id="KW-0285">Flavoprotein</keyword>
<keyword evidence="7" id="KW-0694">RNA-binding</keyword>
<feature type="compositionally biased region" description="Polar residues" evidence="9">
    <location>
        <begin position="1"/>
        <end position="11"/>
    </location>
</feature>
<reference evidence="11 12" key="1">
    <citation type="journal article" date="2015" name="Nature">
        <title>rRNA introns, odd ribosomes, and small enigmatic genomes across a large radiation of phyla.</title>
        <authorList>
            <person name="Brown C.T."/>
            <person name="Hug L.A."/>
            <person name="Thomas B.C."/>
            <person name="Sharon I."/>
            <person name="Castelle C.J."/>
            <person name="Singh A."/>
            <person name="Wilkins M.J."/>
            <person name="Williams K.H."/>
            <person name="Banfield J.F."/>
        </authorList>
    </citation>
    <scope>NUCLEOTIDE SEQUENCE [LARGE SCALE GENOMIC DNA]</scope>
</reference>
<evidence type="ECO:0000256" key="7">
    <source>
        <dbReference type="ARBA" id="ARBA00022884"/>
    </source>
</evidence>
<dbReference type="SUPFAM" id="SSF51395">
    <property type="entry name" value="FMN-linked oxidoreductases"/>
    <property type="match status" value="1"/>
</dbReference>
<dbReference type="InterPro" id="IPR035587">
    <property type="entry name" value="DUS-like_FMN-bd"/>
</dbReference>
<dbReference type="EMBL" id="LBVR01000027">
    <property type="protein sequence ID" value="KKQ90915.1"/>
    <property type="molecule type" value="Genomic_DNA"/>
</dbReference>
<dbReference type="InterPro" id="IPR004653">
    <property type="entry name" value="DusA"/>
</dbReference>
<dbReference type="GO" id="GO:0017150">
    <property type="term" value="F:tRNA dihydrouridine synthase activity"/>
    <property type="evidence" value="ECO:0007669"/>
    <property type="project" value="InterPro"/>
</dbReference>
<protein>
    <submittedName>
        <fullName evidence="11">tRNA-dihydrouridine synthase</fullName>
    </submittedName>
</protein>
<feature type="domain" description="DUS-like FMN-binding" evidence="10">
    <location>
        <begin position="25"/>
        <end position="151"/>
    </location>
</feature>
<comment type="caution">
    <text evidence="11">The sequence shown here is derived from an EMBL/GenBank/DDBJ whole genome shotgun (WGS) entry which is preliminary data.</text>
</comment>
<proteinExistence type="predicted"/>
<keyword evidence="8" id="KW-0560">Oxidoreductase</keyword>
<evidence type="ECO:0000259" key="10">
    <source>
        <dbReference type="Pfam" id="PF01207"/>
    </source>
</evidence>
<accession>A0A0G0LSG2</accession>
<dbReference type="PANTHER" id="PTHR42907">
    <property type="entry name" value="FMN-LINKED OXIDOREDUCTASES SUPERFAMILY PROTEIN"/>
    <property type="match status" value="1"/>
</dbReference>
<keyword evidence="2" id="KW-0820">tRNA-binding</keyword>
<keyword evidence="5" id="KW-0819">tRNA processing</keyword>
<gene>
    <name evidence="11" type="ORF">UT14_C0027G0010</name>
</gene>
<dbReference type="PATRIC" id="fig|1618489.3.peg.453"/>
<dbReference type="AlphaFoldDB" id="A0A0G0LSG2"/>
<evidence type="ECO:0000313" key="12">
    <source>
        <dbReference type="Proteomes" id="UP000033841"/>
    </source>
</evidence>
<name>A0A0G0LSG2_9BACT</name>
<keyword evidence="4" id="KW-0288">FMN</keyword>
<dbReference type="Gene3D" id="3.20.20.70">
    <property type="entry name" value="Aldolase class I"/>
    <property type="match status" value="1"/>
</dbReference>
<dbReference type="CDD" id="cd02801">
    <property type="entry name" value="DUS_like_FMN"/>
    <property type="match status" value="1"/>
</dbReference>
<evidence type="ECO:0000256" key="2">
    <source>
        <dbReference type="ARBA" id="ARBA00022555"/>
    </source>
</evidence>
<evidence type="ECO:0000256" key="3">
    <source>
        <dbReference type="ARBA" id="ARBA00022630"/>
    </source>
</evidence>